<dbReference type="PANTHER" id="PTHR47959:SF13">
    <property type="entry name" value="ATP-DEPENDENT RNA HELICASE RHLE"/>
    <property type="match status" value="1"/>
</dbReference>
<evidence type="ECO:0000256" key="1">
    <source>
        <dbReference type="ARBA" id="ARBA00022741"/>
    </source>
</evidence>
<comment type="caution">
    <text evidence="12">The sequence shown here is derived from an EMBL/GenBank/DDBJ whole genome shotgun (WGS) entry which is preliminary data.</text>
</comment>
<keyword evidence="4 7" id="KW-0067">ATP-binding</keyword>
<evidence type="ECO:0000256" key="4">
    <source>
        <dbReference type="ARBA" id="ARBA00022840"/>
    </source>
</evidence>
<evidence type="ECO:0000256" key="7">
    <source>
        <dbReference type="RuleBase" id="RU000492"/>
    </source>
</evidence>
<accession>A0A1G2SFN7</accession>
<evidence type="ECO:0000259" key="9">
    <source>
        <dbReference type="PROSITE" id="PS51192"/>
    </source>
</evidence>
<organism evidence="12 13">
    <name type="scientific">Candidatus Yonathbacteria bacterium RIFCSPLOWO2_01_FULL_47_33b</name>
    <dbReference type="NCBI Taxonomy" id="1802727"/>
    <lineage>
        <taxon>Bacteria</taxon>
        <taxon>Candidatus Yonathiibacteriota</taxon>
    </lineage>
</organism>
<feature type="domain" description="Helicase C-terminal" evidence="10">
    <location>
        <begin position="298"/>
        <end position="413"/>
    </location>
</feature>
<dbReference type="InterPro" id="IPR014001">
    <property type="entry name" value="Helicase_ATP-bd"/>
</dbReference>
<evidence type="ECO:0000259" key="10">
    <source>
        <dbReference type="PROSITE" id="PS51194"/>
    </source>
</evidence>
<dbReference type="Pfam" id="PF00270">
    <property type="entry name" value="DEAD"/>
    <property type="match status" value="1"/>
</dbReference>
<evidence type="ECO:0000256" key="2">
    <source>
        <dbReference type="ARBA" id="ARBA00022801"/>
    </source>
</evidence>
<name>A0A1G2SFN7_9BACT</name>
<sequence length="413" mass="45860">MEQKRTFSRNSSAGRPPLSGRRTPARGGTFGGSRRSPARGARKGQHIDISRFINKTVITEEAVVFVPEHLFKDFNIDARLKANILTKGYNEPTPIQDRVIPHILHGQDVVGIANTGTGKTAAFLVPLINKVLANPNKEKVLVLAPTRELAQQIEAELKEFVKGLKIFSVCCVGGAPIGRQINDLRYHNNFVIGTPGRIKDLIERKCLDLSGFKSVVLDEADRMLDMGFINDMKFLMSLMSKEDRHTLFFSATLSKEIEALIKDFLKDPVMVSVKTQDTSKNVEQDVVHIKAGEDKIEVLHNLLIQPEFKKVLIFGRTKHGVEKLSHSLVQRGFKAQSIHGDKNQGQRQRALDLFKKDVAQVLVATDVAARGLDIAGVSHVINFDIPETYDDYVHRIGRTGRAGKSGKALTFIG</sequence>
<dbReference type="SMART" id="SM00490">
    <property type="entry name" value="HELICc"/>
    <property type="match status" value="1"/>
</dbReference>
<feature type="domain" description="Helicase ATP-binding" evidence="9">
    <location>
        <begin position="100"/>
        <end position="271"/>
    </location>
</feature>
<evidence type="ECO:0000256" key="8">
    <source>
        <dbReference type="SAM" id="MobiDB-lite"/>
    </source>
</evidence>
<keyword evidence="1 7" id="KW-0547">Nucleotide-binding</keyword>
<dbReference type="Proteomes" id="UP000177987">
    <property type="component" value="Unassembled WGS sequence"/>
</dbReference>
<dbReference type="InterPro" id="IPR014014">
    <property type="entry name" value="RNA_helicase_DEAD_Q_motif"/>
</dbReference>
<dbReference type="GO" id="GO:0003724">
    <property type="term" value="F:RNA helicase activity"/>
    <property type="evidence" value="ECO:0007669"/>
    <property type="project" value="InterPro"/>
</dbReference>
<dbReference type="GO" id="GO:0005829">
    <property type="term" value="C:cytosol"/>
    <property type="evidence" value="ECO:0007669"/>
    <property type="project" value="TreeGrafter"/>
</dbReference>
<dbReference type="GO" id="GO:0016787">
    <property type="term" value="F:hydrolase activity"/>
    <property type="evidence" value="ECO:0007669"/>
    <property type="project" value="UniProtKB-KW"/>
</dbReference>
<feature type="domain" description="DEAD-box RNA helicase Q" evidence="11">
    <location>
        <begin position="69"/>
        <end position="97"/>
    </location>
</feature>
<evidence type="ECO:0000313" key="12">
    <source>
        <dbReference type="EMBL" id="OHA83815.1"/>
    </source>
</evidence>
<dbReference type="InterPro" id="IPR001650">
    <property type="entry name" value="Helicase_C-like"/>
</dbReference>
<proteinExistence type="inferred from homology"/>
<evidence type="ECO:0000313" key="13">
    <source>
        <dbReference type="Proteomes" id="UP000177987"/>
    </source>
</evidence>
<dbReference type="GO" id="GO:0005524">
    <property type="term" value="F:ATP binding"/>
    <property type="evidence" value="ECO:0007669"/>
    <property type="project" value="UniProtKB-KW"/>
</dbReference>
<evidence type="ECO:0000259" key="11">
    <source>
        <dbReference type="PROSITE" id="PS51195"/>
    </source>
</evidence>
<dbReference type="InterPro" id="IPR044742">
    <property type="entry name" value="DEAD/DEAH_RhlB"/>
</dbReference>
<dbReference type="PROSITE" id="PS51195">
    <property type="entry name" value="Q_MOTIF"/>
    <property type="match status" value="1"/>
</dbReference>
<dbReference type="SMART" id="SM00487">
    <property type="entry name" value="DEXDc"/>
    <property type="match status" value="1"/>
</dbReference>
<dbReference type="STRING" id="1802727.A2937_01955"/>
<dbReference type="PROSITE" id="PS51192">
    <property type="entry name" value="HELICASE_ATP_BIND_1"/>
    <property type="match status" value="1"/>
</dbReference>
<dbReference type="PANTHER" id="PTHR47959">
    <property type="entry name" value="ATP-DEPENDENT RNA HELICASE RHLE-RELATED"/>
    <property type="match status" value="1"/>
</dbReference>
<dbReference type="InterPro" id="IPR050079">
    <property type="entry name" value="DEAD_box_RNA_helicase"/>
</dbReference>
<evidence type="ECO:0000256" key="6">
    <source>
        <dbReference type="PROSITE-ProRule" id="PRU00552"/>
    </source>
</evidence>
<dbReference type="Pfam" id="PF00271">
    <property type="entry name" value="Helicase_C"/>
    <property type="match status" value="1"/>
</dbReference>
<dbReference type="SUPFAM" id="SSF52540">
    <property type="entry name" value="P-loop containing nucleoside triphosphate hydrolases"/>
    <property type="match status" value="1"/>
</dbReference>
<dbReference type="InterPro" id="IPR000629">
    <property type="entry name" value="RNA-helicase_DEAD-box_CS"/>
</dbReference>
<comment type="similarity">
    <text evidence="5 7">Belongs to the DEAD box helicase family.</text>
</comment>
<reference evidence="12 13" key="1">
    <citation type="journal article" date="2016" name="Nat. Commun.">
        <title>Thousands of microbial genomes shed light on interconnected biogeochemical processes in an aquifer system.</title>
        <authorList>
            <person name="Anantharaman K."/>
            <person name="Brown C.T."/>
            <person name="Hug L.A."/>
            <person name="Sharon I."/>
            <person name="Castelle C.J."/>
            <person name="Probst A.J."/>
            <person name="Thomas B.C."/>
            <person name="Singh A."/>
            <person name="Wilkins M.J."/>
            <person name="Karaoz U."/>
            <person name="Brodie E.L."/>
            <person name="Williams K.H."/>
            <person name="Hubbard S.S."/>
            <person name="Banfield J.F."/>
        </authorList>
    </citation>
    <scope>NUCLEOTIDE SEQUENCE [LARGE SCALE GENOMIC DNA]</scope>
</reference>
<keyword evidence="3 7" id="KW-0347">Helicase</keyword>
<evidence type="ECO:0000256" key="5">
    <source>
        <dbReference type="ARBA" id="ARBA00038437"/>
    </source>
</evidence>
<feature type="short sequence motif" description="Q motif" evidence="6">
    <location>
        <begin position="69"/>
        <end position="97"/>
    </location>
</feature>
<dbReference type="PROSITE" id="PS51194">
    <property type="entry name" value="HELICASE_CTER"/>
    <property type="match status" value="1"/>
</dbReference>
<keyword evidence="2 7" id="KW-0378">Hydrolase</keyword>
<dbReference type="AlphaFoldDB" id="A0A1G2SFN7"/>
<gene>
    <name evidence="12" type="ORF">A2937_01955</name>
</gene>
<dbReference type="CDD" id="cd18787">
    <property type="entry name" value="SF2_C_DEAD"/>
    <property type="match status" value="1"/>
</dbReference>
<dbReference type="InterPro" id="IPR027417">
    <property type="entry name" value="P-loop_NTPase"/>
</dbReference>
<protein>
    <recommendedName>
        <fullName evidence="14">RNA helicase</fullName>
    </recommendedName>
</protein>
<dbReference type="Gene3D" id="3.40.50.300">
    <property type="entry name" value="P-loop containing nucleotide triphosphate hydrolases"/>
    <property type="match status" value="2"/>
</dbReference>
<evidence type="ECO:0000256" key="3">
    <source>
        <dbReference type="ARBA" id="ARBA00022806"/>
    </source>
</evidence>
<dbReference type="PROSITE" id="PS00039">
    <property type="entry name" value="DEAD_ATP_HELICASE"/>
    <property type="match status" value="1"/>
</dbReference>
<dbReference type="EMBL" id="MHUW01000013">
    <property type="protein sequence ID" value="OHA83815.1"/>
    <property type="molecule type" value="Genomic_DNA"/>
</dbReference>
<dbReference type="CDD" id="cd00268">
    <property type="entry name" value="DEADc"/>
    <property type="match status" value="1"/>
</dbReference>
<feature type="region of interest" description="Disordered" evidence="8">
    <location>
        <begin position="1"/>
        <end position="44"/>
    </location>
</feature>
<dbReference type="InterPro" id="IPR011545">
    <property type="entry name" value="DEAD/DEAH_box_helicase_dom"/>
</dbReference>
<dbReference type="GO" id="GO:0003676">
    <property type="term" value="F:nucleic acid binding"/>
    <property type="evidence" value="ECO:0007669"/>
    <property type="project" value="InterPro"/>
</dbReference>
<evidence type="ECO:0008006" key="14">
    <source>
        <dbReference type="Google" id="ProtNLM"/>
    </source>
</evidence>